<evidence type="ECO:0000256" key="1">
    <source>
        <dbReference type="ARBA" id="ARBA00023002"/>
    </source>
</evidence>
<dbReference type="Proteomes" id="UP001597101">
    <property type="component" value="Unassembled WGS sequence"/>
</dbReference>
<dbReference type="InterPro" id="IPR036188">
    <property type="entry name" value="FAD/NAD-bd_sf"/>
</dbReference>
<dbReference type="PANTHER" id="PTHR43476:SF3">
    <property type="entry name" value="FAD-BINDING MONOOXYGENASE"/>
    <property type="match status" value="1"/>
</dbReference>
<keyword evidence="4" id="KW-1185">Reference proteome</keyword>
<dbReference type="InterPro" id="IPR002938">
    <property type="entry name" value="FAD-bd"/>
</dbReference>
<dbReference type="RefSeq" id="WP_377213617.1">
    <property type="nucleotide sequence ID" value="NZ_JBHTJV010000025.1"/>
</dbReference>
<dbReference type="PANTHER" id="PTHR43476">
    <property type="entry name" value="3-(3-HYDROXY-PHENYL)PROPIONATE/3-HYDROXYCINNAMIC ACID HYDROXYLASE"/>
    <property type="match status" value="1"/>
</dbReference>
<dbReference type="InterPro" id="IPR050631">
    <property type="entry name" value="PheA/TfdB_FAD_monoxygenase"/>
</dbReference>
<evidence type="ECO:0000313" key="4">
    <source>
        <dbReference type="Proteomes" id="UP001597101"/>
    </source>
</evidence>
<feature type="domain" description="FAD-binding" evidence="2">
    <location>
        <begin position="2"/>
        <end position="335"/>
    </location>
</feature>
<dbReference type="Gene3D" id="3.50.50.60">
    <property type="entry name" value="FAD/NAD(P)-binding domain"/>
    <property type="match status" value="1"/>
</dbReference>
<organism evidence="3 4">
    <name type="scientific">Pseudahrensia aquimaris</name>
    <dbReference type="NCBI Taxonomy" id="744461"/>
    <lineage>
        <taxon>Bacteria</taxon>
        <taxon>Pseudomonadati</taxon>
        <taxon>Pseudomonadota</taxon>
        <taxon>Alphaproteobacteria</taxon>
        <taxon>Hyphomicrobiales</taxon>
        <taxon>Ahrensiaceae</taxon>
        <taxon>Pseudahrensia</taxon>
    </lineage>
</organism>
<keyword evidence="1" id="KW-0560">Oxidoreductase</keyword>
<gene>
    <name evidence="3" type="ORF">ACFQ14_15280</name>
</gene>
<sequence length="451" mass="49803">METQVAIVGCGPIGALLGNLLGRRGISTVILEKQVKPYNLPRAIHFDGEAMRVFQAADLTDEILPSTMVGKGMLFKTMDGDLLIDWSRAQEIGPMGWYESYRVHQPGLEAALLEGLDRFDHVRLVRGASVTSIEQDETGALVRFGKDQSVRAQYVIGADGANSLVRREMGVELDALGFEERWLVVDLMLKVPRDDLGDYSIQFCDPHNPATYVRGVGDRRRWEMRLKDGDPEEPSDLLVWHKLRRWINPKEATLERKAVYTFRSIVAKEWRRGRLLLAGDAAHQMPPFMGQGMCAGIRDCANLVWKLERVLETGDDTLLDTYGSEREANVRQFIELSVRLGRLINQSATGEVPKGSMKSIWPSLGPGLGERDGIGGELAPQLRNSDGALADDAAEGGFWVLAREPMDASVPVVLGDWEKLDEAKVKAALIRPDGYALGPVASADDVASLLN</sequence>
<proteinExistence type="predicted"/>
<protein>
    <submittedName>
        <fullName evidence="3">Bifunctional 3-(3-hydroxy-phenyl)propionate/3-hydroxycinnamic acid hydroxylase</fullName>
    </submittedName>
</protein>
<dbReference type="EMBL" id="JBHTJV010000025">
    <property type="protein sequence ID" value="MFD0917765.1"/>
    <property type="molecule type" value="Genomic_DNA"/>
</dbReference>
<evidence type="ECO:0000259" key="2">
    <source>
        <dbReference type="Pfam" id="PF01494"/>
    </source>
</evidence>
<name>A0ABW3FLB2_9HYPH</name>
<dbReference type="Gene3D" id="3.30.70.2450">
    <property type="match status" value="1"/>
</dbReference>
<comment type="caution">
    <text evidence="3">The sequence shown here is derived from an EMBL/GenBank/DDBJ whole genome shotgun (WGS) entry which is preliminary data.</text>
</comment>
<evidence type="ECO:0000313" key="3">
    <source>
        <dbReference type="EMBL" id="MFD0917765.1"/>
    </source>
</evidence>
<reference evidence="4" key="1">
    <citation type="journal article" date="2019" name="Int. J. Syst. Evol. Microbiol.">
        <title>The Global Catalogue of Microorganisms (GCM) 10K type strain sequencing project: providing services to taxonomists for standard genome sequencing and annotation.</title>
        <authorList>
            <consortium name="The Broad Institute Genomics Platform"/>
            <consortium name="The Broad Institute Genome Sequencing Center for Infectious Disease"/>
            <person name="Wu L."/>
            <person name="Ma J."/>
        </authorList>
    </citation>
    <scope>NUCLEOTIDE SEQUENCE [LARGE SCALE GENOMIC DNA]</scope>
    <source>
        <strain evidence="4">CCUG 60023</strain>
    </source>
</reference>
<dbReference type="SUPFAM" id="SSF51905">
    <property type="entry name" value="FAD/NAD(P)-binding domain"/>
    <property type="match status" value="1"/>
</dbReference>
<dbReference type="PRINTS" id="PR00420">
    <property type="entry name" value="RNGMNOXGNASE"/>
</dbReference>
<dbReference type="Pfam" id="PF01494">
    <property type="entry name" value="FAD_binding_3"/>
    <property type="match status" value="1"/>
</dbReference>
<dbReference type="NCBIfam" id="NF004829">
    <property type="entry name" value="PRK06183.1-3"/>
    <property type="match status" value="1"/>
</dbReference>
<accession>A0ABW3FLB2</accession>